<accession>A0A4Y7KFT2</accession>
<dbReference type="PANTHER" id="PTHR14978">
    <property type="entry name" value="BETA-CATENIN-LIKE PROTEIN 1 NUCLEAR ASSOCIATED PROTEIN"/>
    <property type="match status" value="1"/>
</dbReference>
<dbReference type="Gramene" id="RZC72214">
    <property type="protein sequence ID" value="RZC72214"/>
    <property type="gene ID" value="C5167_035403"/>
</dbReference>
<dbReference type="Gene3D" id="1.25.10.10">
    <property type="entry name" value="Leucine-rich Repeat Variant"/>
    <property type="match status" value="1"/>
</dbReference>
<protein>
    <submittedName>
        <fullName evidence="2">Uncharacterized protein</fullName>
    </submittedName>
</protein>
<keyword evidence="3" id="KW-1185">Reference proteome</keyword>
<dbReference type="Proteomes" id="UP000316621">
    <property type="component" value="Chromosome 7"/>
</dbReference>
<feature type="region of interest" description="Disordered" evidence="1">
    <location>
        <begin position="172"/>
        <end position="208"/>
    </location>
</feature>
<dbReference type="EMBL" id="CM010721">
    <property type="protein sequence ID" value="RZC72214.1"/>
    <property type="molecule type" value="Genomic_DNA"/>
</dbReference>
<proteinExistence type="predicted"/>
<name>A0A4Y7KFT2_PAPSO</name>
<dbReference type="STRING" id="3469.A0A4Y7KFT2"/>
<evidence type="ECO:0000256" key="1">
    <source>
        <dbReference type="SAM" id="MobiDB-lite"/>
    </source>
</evidence>
<dbReference type="InterPro" id="IPR039678">
    <property type="entry name" value="CTNNBL1"/>
</dbReference>
<dbReference type="GO" id="GO:0005681">
    <property type="term" value="C:spliceosomal complex"/>
    <property type="evidence" value="ECO:0007669"/>
    <property type="project" value="TreeGrafter"/>
</dbReference>
<dbReference type="InterPro" id="IPR011989">
    <property type="entry name" value="ARM-like"/>
</dbReference>
<dbReference type="AlphaFoldDB" id="A0A4Y7KFT2"/>
<evidence type="ECO:0000313" key="2">
    <source>
        <dbReference type="EMBL" id="RZC72214.1"/>
    </source>
</evidence>
<evidence type="ECO:0000313" key="3">
    <source>
        <dbReference type="Proteomes" id="UP000316621"/>
    </source>
</evidence>
<feature type="compositionally biased region" description="Basic and acidic residues" evidence="1">
    <location>
        <begin position="182"/>
        <end position="195"/>
    </location>
</feature>
<gene>
    <name evidence="2" type="ORF">C5167_035403</name>
</gene>
<organism evidence="2 3">
    <name type="scientific">Papaver somniferum</name>
    <name type="common">Opium poppy</name>
    <dbReference type="NCBI Taxonomy" id="3469"/>
    <lineage>
        <taxon>Eukaryota</taxon>
        <taxon>Viridiplantae</taxon>
        <taxon>Streptophyta</taxon>
        <taxon>Embryophyta</taxon>
        <taxon>Tracheophyta</taxon>
        <taxon>Spermatophyta</taxon>
        <taxon>Magnoliopsida</taxon>
        <taxon>Ranunculales</taxon>
        <taxon>Papaveraceae</taxon>
        <taxon>Papaveroideae</taxon>
        <taxon>Papaver</taxon>
    </lineage>
</organism>
<reference evidence="2 3" key="1">
    <citation type="journal article" date="2018" name="Science">
        <title>The opium poppy genome and morphinan production.</title>
        <authorList>
            <person name="Guo L."/>
            <person name="Winzer T."/>
            <person name="Yang X."/>
            <person name="Li Y."/>
            <person name="Ning Z."/>
            <person name="He Z."/>
            <person name="Teodor R."/>
            <person name="Lu Y."/>
            <person name="Bowser T.A."/>
            <person name="Graham I.A."/>
            <person name="Ye K."/>
        </authorList>
    </citation>
    <scope>NUCLEOTIDE SEQUENCE [LARGE SCALE GENOMIC DNA]</scope>
    <source>
        <strain evidence="3">cv. HN1</strain>
        <tissue evidence="2">Leaves</tissue>
    </source>
</reference>
<sequence>MIVKESLGLWSSSHVIKNTGSRDVGHSLAGYSKKVGAVANHPKSKQLISSELYKEKLQNGFSTLQSIAVILGYLWLPEMKAKIESELSRHQIEKKHVLDVLSAYRDNIGNAGGSESTKTVIEEYIARLEENCHQSMELGAWENSGQRMELDVPRKPDLGKIQAIRRCTYAQENSGQSMELDVPEKPDQGELEDVHSKRRRTGINILDS</sequence>
<dbReference type="PANTHER" id="PTHR14978:SF0">
    <property type="entry name" value="BETA-CATENIN-LIKE PROTEIN 1"/>
    <property type="match status" value="1"/>
</dbReference>